<evidence type="ECO:0000313" key="2">
    <source>
        <dbReference type="Proteomes" id="UP000199391"/>
    </source>
</evidence>
<reference evidence="2" key="1">
    <citation type="submission" date="2016-10" db="EMBL/GenBank/DDBJ databases">
        <authorList>
            <person name="Varghese N."/>
            <person name="Submissions S."/>
        </authorList>
    </citation>
    <scope>NUCLEOTIDE SEQUENCE [LARGE SCALE GENOMIC DNA]</scope>
    <source>
        <strain evidence="2">CGMCC 1.11014</strain>
    </source>
</reference>
<proteinExistence type="predicted"/>
<name>A0A1I7IH80_9BURK</name>
<dbReference type="RefSeq" id="WP_143133063.1">
    <property type="nucleotide sequence ID" value="NZ_FPBO01000008.1"/>
</dbReference>
<sequence length="65" mass="7271">MRTTPSNSPARPCKELVRAWLFERHRNRKPLPDLEEIRRALGWVAIPGPAATSPAHAGDTCRAKL</sequence>
<dbReference type="EMBL" id="FPBO01000008">
    <property type="protein sequence ID" value="SFU72270.1"/>
    <property type="molecule type" value="Genomic_DNA"/>
</dbReference>
<dbReference type="Proteomes" id="UP000199391">
    <property type="component" value="Unassembled WGS sequence"/>
</dbReference>
<protein>
    <submittedName>
        <fullName evidence="1">Uncharacterized protein</fullName>
    </submittedName>
</protein>
<evidence type="ECO:0000313" key="1">
    <source>
        <dbReference type="EMBL" id="SFU72270.1"/>
    </source>
</evidence>
<organism evidence="1 2">
    <name type="scientific">Pseudoduganella namucuonensis</name>
    <dbReference type="NCBI Taxonomy" id="1035707"/>
    <lineage>
        <taxon>Bacteria</taxon>
        <taxon>Pseudomonadati</taxon>
        <taxon>Pseudomonadota</taxon>
        <taxon>Betaproteobacteria</taxon>
        <taxon>Burkholderiales</taxon>
        <taxon>Oxalobacteraceae</taxon>
        <taxon>Telluria group</taxon>
        <taxon>Pseudoduganella</taxon>
    </lineage>
</organism>
<accession>A0A1I7IH80</accession>
<dbReference type="OrthoDB" id="8759651at2"/>
<keyword evidence="2" id="KW-1185">Reference proteome</keyword>
<gene>
    <name evidence="1" type="ORF">SAMN05216552_100835</name>
</gene>
<dbReference type="AlphaFoldDB" id="A0A1I7IH80"/>